<reference evidence="1" key="1">
    <citation type="submission" date="2018-02" db="EMBL/GenBank/DDBJ databases">
        <title>Rhizophora mucronata_Transcriptome.</title>
        <authorList>
            <person name="Meera S.P."/>
            <person name="Sreeshan A."/>
            <person name="Augustine A."/>
        </authorList>
    </citation>
    <scope>NUCLEOTIDE SEQUENCE</scope>
    <source>
        <tissue evidence="1">Leaf</tissue>
    </source>
</reference>
<protein>
    <submittedName>
        <fullName evidence="1">Uncharacterized protein</fullName>
    </submittedName>
</protein>
<evidence type="ECO:0000313" key="1">
    <source>
        <dbReference type="EMBL" id="MBX16938.1"/>
    </source>
</evidence>
<dbReference type="AlphaFoldDB" id="A0A2P2LG34"/>
<proteinExistence type="predicted"/>
<sequence>MHCAKYLKQTLVTFGVPASLDLFASDPALFRLQGPATACTL</sequence>
<name>A0A2P2LG34_RHIMU</name>
<dbReference type="EMBL" id="GGEC01036454">
    <property type="protein sequence ID" value="MBX16938.1"/>
    <property type="molecule type" value="Transcribed_RNA"/>
</dbReference>
<organism evidence="1">
    <name type="scientific">Rhizophora mucronata</name>
    <name type="common">Asiatic mangrove</name>
    <dbReference type="NCBI Taxonomy" id="61149"/>
    <lineage>
        <taxon>Eukaryota</taxon>
        <taxon>Viridiplantae</taxon>
        <taxon>Streptophyta</taxon>
        <taxon>Embryophyta</taxon>
        <taxon>Tracheophyta</taxon>
        <taxon>Spermatophyta</taxon>
        <taxon>Magnoliopsida</taxon>
        <taxon>eudicotyledons</taxon>
        <taxon>Gunneridae</taxon>
        <taxon>Pentapetalae</taxon>
        <taxon>rosids</taxon>
        <taxon>fabids</taxon>
        <taxon>Malpighiales</taxon>
        <taxon>Rhizophoraceae</taxon>
        <taxon>Rhizophora</taxon>
    </lineage>
</organism>
<accession>A0A2P2LG34</accession>